<protein>
    <submittedName>
        <fullName evidence="1">Uncharacterized protein</fullName>
    </submittedName>
</protein>
<organism evidence="1 2">
    <name type="scientific">Tuber aestivum</name>
    <name type="common">summer truffle</name>
    <dbReference type="NCBI Taxonomy" id="59557"/>
    <lineage>
        <taxon>Eukaryota</taxon>
        <taxon>Fungi</taxon>
        <taxon>Dikarya</taxon>
        <taxon>Ascomycota</taxon>
        <taxon>Pezizomycotina</taxon>
        <taxon>Pezizomycetes</taxon>
        <taxon>Pezizales</taxon>
        <taxon>Tuberaceae</taxon>
        <taxon>Tuber</taxon>
    </lineage>
</organism>
<sequence length="247" mass="28237">LRRRFSTGRTIGSSWWSEMGYQMIDDRQYSEALRCFESARDTHGITLANAYINEETGLTKRARRQFEGARICFIAASDLFLQTGSTEKAVQCRKEGGDPKRAAEILADNGEYKEAAWLLAEVGLFSEASEVYTQNNKHEKALAGYARGKQFTSMLDYLERSESEIEPCCWNQYIQLFYLKEFGESDTIPNKHEKRALNLIGSPEEQEVVLSRFHLMNKLFNLLCVNTKYVEAYEIGVSSGFLKKSVK</sequence>
<evidence type="ECO:0000313" key="2">
    <source>
        <dbReference type="Proteomes" id="UP001412239"/>
    </source>
</evidence>
<accession>A0A292PM39</accession>
<feature type="non-terminal residue" evidence="1">
    <location>
        <position position="247"/>
    </location>
</feature>
<proteinExistence type="predicted"/>
<dbReference type="SUPFAM" id="SSF48452">
    <property type="entry name" value="TPR-like"/>
    <property type="match status" value="1"/>
</dbReference>
<dbReference type="AlphaFoldDB" id="A0A292PM39"/>
<dbReference type="PANTHER" id="PTHR21529:SF4">
    <property type="entry name" value="TPR AND ANKYRIN REPEAT-CONTAINING PROTEIN 1"/>
    <property type="match status" value="1"/>
</dbReference>
<name>A0A292PM39_9PEZI</name>
<reference evidence="1" key="1">
    <citation type="submission" date="2015-10" db="EMBL/GenBank/DDBJ databases">
        <authorList>
            <person name="Regsiter A."/>
            <person name="william w."/>
        </authorList>
    </citation>
    <scope>NUCLEOTIDE SEQUENCE</scope>
    <source>
        <strain evidence="1">Montdore</strain>
    </source>
</reference>
<feature type="non-terminal residue" evidence="1">
    <location>
        <position position="1"/>
    </location>
</feature>
<evidence type="ECO:0000313" key="1">
    <source>
        <dbReference type="EMBL" id="CUS07547.1"/>
    </source>
</evidence>
<dbReference type="EMBL" id="LN891198">
    <property type="protein sequence ID" value="CUS07547.1"/>
    <property type="molecule type" value="Genomic_DNA"/>
</dbReference>
<keyword evidence="2" id="KW-1185">Reference proteome</keyword>
<dbReference type="InterPro" id="IPR011990">
    <property type="entry name" value="TPR-like_helical_dom_sf"/>
</dbReference>
<dbReference type="PANTHER" id="PTHR21529">
    <property type="entry name" value="MAMMARY TURMOR VIRUS RECEPTOR HOMOLOG 1, 2 MTVR1, 2"/>
    <property type="match status" value="1"/>
</dbReference>
<dbReference type="InterPro" id="IPR039904">
    <property type="entry name" value="TRANK1"/>
</dbReference>
<gene>
    <name evidence="1" type="ORF">GSTUAT00008376001</name>
</gene>
<dbReference type="Proteomes" id="UP001412239">
    <property type="component" value="Unassembled WGS sequence"/>
</dbReference>
<dbReference type="Gene3D" id="1.25.40.470">
    <property type="match status" value="1"/>
</dbReference>